<sequence length="85" mass="9622">MPCAAREEPRSAQEPKGKTGLNMYRYVWVQSSMSLQRNKEPLSNAVFYQQDPPANLNRSFSFVSQIRSDGDSQHDGKLIAACDDR</sequence>
<name>A0AAD9GWU5_9STRA</name>
<protein>
    <submittedName>
        <fullName evidence="1">Uncharacterized protein</fullName>
    </submittedName>
</protein>
<dbReference type="EMBL" id="JASMQC010000003">
    <property type="protein sequence ID" value="KAK1946233.1"/>
    <property type="molecule type" value="Genomic_DNA"/>
</dbReference>
<dbReference type="Proteomes" id="UP001259832">
    <property type="component" value="Unassembled WGS sequence"/>
</dbReference>
<organism evidence="1 3">
    <name type="scientific">Phytophthora citrophthora</name>
    <dbReference type="NCBI Taxonomy" id="4793"/>
    <lineage>
        <taxon>Eukaryota</taxon>
        <taxon>Sar</taxon>
        <taxon>Stramenopiles</taxon>
        <taxon>Oomycota</taxon>
        <taxon>Peronosporomycetes</taxon>
        <taxon>Peronosporales</taxon>
        <taxon>Peronosporaceae</taxon>
        <taxon>Phytophthora</taxon>
    </lineage>
</organism>
<comment type="caution">
    <text evidence="1">The sequence shown here is derived from an EMBL/GenBank/DDBJ whole genome shotgun (WGS) entry which is preliminary data.</text>
</comment>
<evidence type="ECO:0000313" key="3">
    <source>
        <dbReference type="Proteomes" id="UP001259832"/>
    </source>
</evidence>
<gene>
    <name evidence="2" type="ORF">P3T76_001786</name>
    <name evidence="1" type="ORF">P3T76_003215</name>
</gene>
<evidence type="ECO:0000313" key="2">
    <source>
        <dbReference type="EMBL" id="KAK1946233.1"/>
    </source>
</evidence>
<proteinExistence type="predicted"/>
<evidence type="ECO:0000313" key="1">
    <source>
        <dbReference type="EMBL" id="KAK1946167.1"/>
    </source>
</evidence>
<keyword evidence="3" id="KW-1185">Reference proteome</keyword>
<accession>A0AAD9GWU5</accession>
<dbReference type="AlphaFoldDB" id="A0AAD9GWU5"/>
<dbReference type="EMBL" id="JASMQC010000004">
    <property type="protein sequence ID" value="KAK1946167.1"/>
    <property type="molecule type" value="Genomic_DNA"/>
</dbReference>
<reference evidence="1" key="1">
    <citation type="submission" date="2023-08" db="EMBL/GenBank/DDBJ databases">
        <title>Reference Genome Resource for the Citrus Pathogen Phytophthora citrophthora.</title>
        <authorList>
            <person name="Moller H."/>
            <person name="Coetzee B."/>
            <person name="Rose L.J."/>
            <person name="Van Niekerk J.M."/>
        </authorList>
    </citation>
    <scope>NUCLEOTIDE SEQUENCE</scope>
    <source>
        <strain evidence="1">STE-U-9442</strain>
    </source>
</reference>